<dbReference type="RefSeq" id="WP_199707328.1">
    <property type="nucleotide sequence ID" value="NZ_JAEMNV010000009.1"/>
</dbReference>
<gene>
    <name evidence="1" type="ORF">JGU71_24625</name>
</gene>
<evidence type="ECO:0000313" key="2">
    <source>
        <dbReference type="Proteomes" id="UP000655868"/>
    </source>
</evidence>
<dbReference type="AlphaFoldDB" id="A0A934U6M6"/>
<comment type="caution">
    <text evidence="1">The sequence shown here is derived from an EMBL/GenBank/DDBJ whole genome shotgun (WGS) entry which is preliminary data.</text>
</comment>
<reference evidence="1" key="1">
    <citation type="submission" date="2020-12" db="EMBL/GenBank/DDBJ databases">
        <title>Antrihabitans popcorni sp. nov. and Antrihabitans auranticaus sp. nov., isolated from a larva cave.</title>
        <authorList>
            <person name="Lee S.D."/>
            <person name="Kim I.S."/>
        </authorList>
    </citation>
    <scope>NUCLEOTIDE SEQUENCE</scope>
    <source>
        <strain evidence="1">YC3-6</strain>
    </source>
</reference>
<dbReference type="Proteomes" id="UP000655868">
    <property type="component" value="Unassembled WGS sequence"/>
</dbReference>
<organism evidence="1 2">
    <name type="scientific">Antrihabitans stalagmiti</name>
    <dbReference type="NCBI Taxonomy" id="2799499"/>
    <lineage>
        <taxon>Bacteria</taxon>
        <taxon>Bacillati</taxon>
        <taxon>Actinomycetota</taxon>
        <taxon>Actinomycetes</taxon>
        <taxon>Mycobacteriales</taxon>
        <taxon>Nocardiaceae</taxon>
        <taxon>Antrihabitans</taxon>
    </lineage>
</organism>
<name>A0A934U6M6_9NOCA</name>
<keyword evidence="2" id="KW-1185">Reference proteome</keyword>
<accession>A0A934U6M6</accession>
<proteinExistence type="predicted"/>
<sequence>MRFSEHFGVQRPDDADWFDLNVQMDTPLYIDPFLLFEDADSLWTDAHNEVIEFFGATLDMLKLANGHEDSMHWLKAQHFLEFPEPKEFALGFSMGHPEGAGIGPDFAREICLGLDFFRKQHREPDDRILGIMAVLVDGLGVDRISDLVCNVLKSRFIKYTKAICGELSVPVSDLSIRNGGWVANNLRWQTTREQLPSSPVFNGSILLTPERFLKDVPLVSAEGFWNWAAAHEGERLRFDLNYDLAESLSQREKAIRGRELARLAFDMLDSYVDAEAANDSSYDVTNDPKGLVRWEEAGRKIAEASTAPVPPESQGHFEKWLIALATTFKTAIEDNGLWLALWNDDNTKHRKEKIAQVVARTTWLEHCKAHNVDITREADCGRGPVDFKFTQGWNMRGLIEVKHISNTKFFHGATVQLPIYLKGEEARFGVYLCIGYSDSDFKQERLDLVRDACCAIAKSGQIRMHPVFVDARPKASASTA</sequence>
<dbReference type="EMBL" id="JAEMNV010000009">
    <property type="protein sequence ID" value="MBJ8342078.1"/>
    <property type="molecule type" value="Genomic_DNA"/>
</dbReference>
<protein>
    <submittedName>
        <fullName evidence="1">Uncharacterized protein</fullName>
    </submittedName>
</protein>
<evidence type="ECO:0000313" key="1">
    <source>
        <dbReference type="EMBL" id="MBJ8342078.1"/>
    </source>
</evidence>